<dbReference type="GO" id="GO:0005965">
    <property type="term" value="C:protein farnesyltransferase complex"/>
    <property type="evidence" value="ECO:0007669"/>
    <property type="project" value="UniProtKB-UniRule"/>
</dbReference>
<protein>
    <recommendedName>
        <fullName evidence="3 9">Protein farnesyltransferase subunit beta</fullName>
        <shortName evidence="9">FTase-beta</shortName>
        <ecNumber evidence="2 9">2.5.1.58</ecNumber>
    </recommendedName>
</protein>
<dbReference type="InterPro" id="IPR026872">
    <property type="entry name" value="FTB"/>
</dbReference>
<evidence type="ECO:0000256" key="4">
    <source>
        <dbReference type="ARBA" id="ARBA00022602"/>
    </source>
</evidence>
<comment type="catalytic activity">
    <reaction evidence="9">
        <text>L-cysteinyl-[protein] + (2E,6E)-farnesyl diphosphate = S-(2E,6E)-farnesyl-L-cysteinyl-[protein] + diphosphate</text>
        <dbReference type="Rhea" id="RHEA:13345"/>
        <dbReference type="Rhea" id="RHEA-COMP:10131"/>
        <dbReference type="Rhea" id="RHEA-COMP:11535"/>
        <dbReference type="ChEBI" id="CHEBI:29950"/>
        <dbReference type="ChEBI" id="CHEBI:33019"/>
        <dbReference type="ChEBI" id="CHEBI:86019"/>
        <dbReference type="ChEBI" id="CHEBI:175763"/>
    </reaction>
</comment>
<evidence type="ECO:0000256" key="9">
    <source>
        <dbReference type="RuleBase" id="RU365056"/>
    </source>
</evidence>
<keyword evidence="8 9" id="KW-0862">Zinc</keyword>
<keyword evidence="6 9" id="KW-0479">Metal-binding</keyword>
<dbReference type="PANTHER" id="PTHR11774">
    <property type="entry name" value="GERANYLGERANYL TRANSFERASE TYPE BETA SUBUNIT"/>
    <property type="match status" value="1"/>
</dbReference>
<keyword evidence="12" id="KW-1185">Reference proteome</keyword>
<comment type="cofactor">
    <cofactor evidence="9">
        <name>Zn(2+)</name>
        <dbReference type="ChEBI" id="CHEBI:29105"/>
    </cofactor>
    <text evidence="9">Binds 1 zinc ion per subunit.</text>
</comment>
<keyword evidence="4 9" id="KW-0637">Prenyltransferase</keyword>
<evidence type="ECO:0000313" key="12">
    <source>
        <dbReference type="Proteomes" id="UP001295684"/>
    </source>
</evidence>
<feature type="domain" description="Prenyltransferase alpha-alpha toroid" evidence="10">
    <location>
        <begin position="42"/>
        <end position="375"/>
    </location>
</feature>
<comment type="caution">
    <text evidence="11">The sequence shown here is derived from an EMBL/GenBank/DDBJ whole genome shotgun (WGS) entry which is preliminary data.</text>
</comment>
<dbReference type="InterPro" id="IPR045089">
    <property type="entry name" value="PGGT1B-like"/>
</dbReference>
<dbReference type="Gene3D" id="1.50.10.20">
    <property type="match status" value="1"/>
</dbReference>
<comment type="subunit">
    <text evidence="9">Heterodimer of an alpha and a beta subunit.</text>
</comment>
<dbReference type="PANTHER" id="PTHR11774:SF6">
    <property type="entry name" value="PROTEIN FARNESYLTRANSFERASE SUBUNIT BETA"/>
    <property type="match status" value="1"/>
</dbReference>
<dbReference type="InterPro" id="IPR008930">
    <property type="entry name" value="Terpenoid_cyclase/PrenylTrfase"/>
</dbReference>
<accession>A0AAD1XCC8</accession>
<keyword evidence="5 9" id="KW-0808">Transferase</keyword>
<dbReference type="AlphaFoldDB" id="A0AAD1XCC8"/>
<evidence type="ECO:0000256" key="5">
    <source>
        <dbReference type="ARBA" id="ARBA00022679"/>
    </source>
</evidence>
<comment type="function">
    <text evidence="9">Catalyzes the transfer of a farnesyl moiety from farnesyl diphosphate to a cysteine at the fourth position from the C-terminus of several proteins. The beta subunit is responsible for peptide-binding.</text>
</comment>
<evidence type="ECO:0000256" key="1">
    <source>
        <dbReference type="ARBA" id="ARBA00010497"/>
    </source>
</evidence>
<dbReference type="SUPFAM" id="SSF48239">
    <property type="entry name" value="Terpenoid cyclases/Protein prenyltransferases"/>
    <property type="match status" value="1"/>
</dbReference>
<organism evidence="11 12">
    <name type="scientific">Euplotes crassus</name>
    <dbReference type="NCBI Taxonomy" id="5936"/>
    <lineage>
        <taxon>Eukaryota</taxon>
        <taxon>Sar</taxon>
        <taxon>Alveolata</taxon>
        <taxon>Ciliophora</taxon>
        <taxon>Intramacronucleata</taxon>
        <taxon>Spirotrichea</taxon>
        <taxon>Hypotrichia</taxon>
        <taxon>Euplotida</taxon>
        <taxon>Euplotidae</taxon>
        <taxon>Moneuplotes</taxon>
    </lineage>
</organism>
<comment type="similarity">
    <text evidence="1 9">Belongs to the protein prenyltransferase subunit beta family.</text>
</comment>
<evidence type="ECO:0000256" key="3">
    <source>
        <dbReference type="ARBA" id="ARBA00015798"/>
    </source>
</evidence>
<evidence type="ECO:0000256" key="8">
    <source>
        <dbReference type="ARBA" id="ARBA00022833"/>
    </source>
</evidence>
<dbReference type="InterPro" id="IPR001330">
    <property type="entry name" value="Prenyltrans"/>
</dbReference>
<dbReference type="Pfam" id="PF00432">
    <property type="entry name" value="Prenyltrans"/>
    <property type="match status" value="1"/>
</dbReference>
<dbReference type="CDD" id="cd02893">
    <property type="entry name" value="FTase"/>
    <property type="match status" value="1"/>
</dbReference>
<dbReference type="EC" id="2.5.1.58" evidence="2 9"/>
<proteinExistence type="inferred from homology"/>
<evidence type="ECO:0000256" key="6">
    <source>
        <dbReference type="ARBA" id="ARBA00022723"/>
    </source>
</evidence>
<reference evidence="11" key="1">
    <citation type="submission" date="2023-07" db="EMBL/GenBank/DDBJ databases">
        <authorList>
            <consortium name="AG Swart"/>
            <person name="Singh M."/>
            <person name="Singh A."/>
            <person name="Seah K."/>
            <person name="Emmerich C."/>
        </authorList>
    </citation>
    <scope>NUCLEOTIDE SEQUENCE</scope>
    <source>
        <strain evidence="11">DP1</strain>
    </source>
</reference>
<evidence type="ECO:0000313" key="11">
    <source>
        <dbReference type="EMBL" id="CAI2371079.1"/>
    </source>
</evidence>
<keyword evidence="7" id="KW-0677">Repeat</keyword>
<gene>
    <name evidence="11" type="ORF">ECRASSUSDP1_LOCUS12399</name>
</gene>
<evidence type="ECO:0000259" key="10">
    <source>
        <dbReference type="Pfam" id="PF00432"/>
    </source>
</evidence>
<name>A0AAD1XCC8_EUPCR</name>
<evidence type="ECO:0000256" key="7">
    <source>
        <dbReference type="ARBA" id="ARBA00022737"/>
    </source>
</evidence>
<dbReference type="GO" id="GO:0004660">
    <property type="term" value="F:protein farnesyltransferase activity"/>
    <property type="evidence" value="ECO:0007669"/>
    <property type="project" value="UniProtKB-UniRule"/>
</dbReference>
<dbReference type="EMBL" id="CAMPGE010012303">
    <property type="protein sequence ID" value="CAI2371079.1"/>
    <property type="molecule type" value="Genomic_DNA"/>
</dbReference>
<dbReference type="GO" id="GO:0008270">
    <property type="term" value="F:zinc ion binding"/>
    <property type="evidence" value="ECO:0007669"/>
    <property type="project" value="UniProtKB-UniRule"/>
</dbReference>
<sequence length="429" mass="48290">MASLSESLKDLQELIAEFYELADYTPLGAKEYNEKDMCNIDKGTHAQFALNNILSLNYGYQSVDSGSPWLPYWLTNILEITMNPIEELPSVLRKKLTKFLKNLHNDESGGFRGQISLQSHIASTYGGLMAIVNIGTEEAYQIIDKQKMKEFLTEVFCKVKQEPSSTLKSSEMKVGENGAYIMHENGEYDLRACYCALIIADILGFLPDPDLTEGMSDLIASCQTYEGGIACNPYGEAHAGYTYCGLSCMILLGEVDKLNLDRLIEWAVNRQLEMEGGFNGRINKLVDSCYNFWMGAIFEMVDMATKGKANIDGQWLCSQLALQGYSIFCCQSSEGGFKDKPRKGVDVYHTMYALAGTSICQHKSHFHQKKVEEISEENKEDDPELSEGDDFDEVCILSKNYNNLLARLSPIYNARMCLVKKAKEFYKEN</sequence>
<dbReference type="GO" id="GO:0097354">
    <property type="term" value="P:prenylation"/>
    <property type="evidence" value="ECO:0007669"/>
    <property type="project" value="UniProtKB-UniRule"/>
</dbReference>
<evidence type="ECO:0000256" key="2">
    <source>
        <dbReference type="ARBA" id="ARBA00012702"/>
    </source>
</evidence>
<dbReference type="Proteomes" id="UP001295684">
    <property type="component" value="Unassembled WGS sequence"/>
</dbReference>